<evidence type="ECO:0008006" key="2">
    <source>
        <dbReference type="Google" id="ProtNLM"/>
    </source>
</evidence>
<sequence>MSITQIRTALATNLATIPGLRTAAEVPDNPTPPIAIVNLDSVTYDQAYAKGMTNYNFTITVVVGRSAEREAQRKLDGYITPGANSVKNAIESDKTLGGYAYDCRVVSLNSVGSLTISDTTYLAADFSVTVIAN</sequence>
<dbReference type="EMBL" id="LR796401">
    <property type="protein sequence ID" value="CAB4141814.1"/>
    <property type="molecule type" value="Genomic_DNA"/>
</dbReference>
<name>A0A6J5M4W8_9CAUD</name>
<reference evidence="1" key="1">
    <citation type="submission" date="2020-04" db="EMBL/GenBank/DDBJ databases">
        <authorList>
            <person name="Chiriac C."/>
            <person name="Salcher M."/>
            <person name="Ghai R."/>
            <person name="Kavagutti S V."/>
        </authorList>
    </citation>
    <scope>NUCLEOTIDE SEQUENCE</scope>
</reference>
<accession>A0A6J5M4W8</accession>
<protein>
    <recommendedName>
        <fullName evidence="2">Tail completion protein</fullName>
    </recommendedName>
</protein>
<evidence type="ECO:0000313" key="1">
    <source>
        <dbReference type="EMBL" id="CAB4141814.1"/>
    </source>
</evidence>
<proteinExistence type="predicted"/>
<organism evidence="1">
    <name type="scientific">uncultured Caudovirales phage</name>
    <dbReference type="NCBI Taxonomy" id="2100421"/>
    <lineage>
        <taxon>Viruses</taxon>
        <taxon>Duplodnaviria</taxon>
        <taxon>Heunggongvirae</taxon>
        <taxon>Uroviricota</taxon>
        <taxon>Caudoviricetes</taxon>
        <taxon>Peduoviridae</taxon>
        <taxon>Maltschvirus</taxon>
        <taxon>Maltschvirus maltsch</taxon>
    </lineage>
</organism>
<gene>
    <name evidence="1" type="ORF">UFOVP419_44</name>
</gene>